<sequence length="496" mass="57026">MSKQLMYLKHRFTFWERQGVAGHEGLEPSILKPGFVHENDLKNFQEFGHIYGYYEFFRRGLVINDPDVIRDVFVRHFDVFRDNREMYFGEDSINLNLFNLKGDDRWKRIRSVCSPAFTSSKMKAMMPYIEIIGDEFVHSLGHLFDETQTNGSIELDVKRVLSAFLTDAINSFAFSIKTNALKDPNQPIVEFGRKVFAVESKFSLILSVMLPNVAKLLRVQPFPTDAINYFKELTHKLVKERVEENLTESKKRKDFLQIMIDANRESDDALVTDDIKEIFESHDIPEPKPTAGQTLSTIEMTAQCILFFVAGFDTTTSALAHTLHYLSKHPDIQRKLYDEVESVADFSADTLATLPYLNAVIHESLRLAPPVLRVERVAKHDITLNNILVPAGTICTVTPYTLHRDSRWWSDPHTFNPDRFVDSPLPHPYALLPFGGGPRMCLGMRFALIEMRLCLTKLVQNFRFKTSASDPHLEYYMGNAFFSPKEVVLGLEKRDK</sequence>
<evidence type="ECO:0000313" key="14">
    <source>
        <dbReference type="EMBL" id="CAD7652912.1"/>
    </source>
</evidence>
<evidence type="ECO:0000256" key="10">
    <source>
        <dbReference type="ARBA" id="ARBA00023033"/>
    </source>
</evidence>
<dbReference type="InterPro" id="IPR017972">
    <property type="entry name" value="Cyt_P450_CS"/>
</dbReference>
<dbReference type="GO" id="GO:0020037">
    <property type="term" value="F:heme binding"/>
    <property type="evidence" value="ECO:0007669"/>
    <property type="project" value="InterPro"/>
</dbReference>
<reference evidence="14" key="1">
    <citation type="submission" date="2020-11" db="EMBL/GenBank/DDBJ databases">
        <authorList>
            <person name="Tran Van P."/>
        </authorList>
    </citation>
    <scope>NUCLEOTIDE SEQUENCE</scope>
</reference>
<evidence type="ECO:0000256" key="9">
    <source>
        <dbReference type="ARBA" id="ARBA00023004"/>
    </source>
</evidence>
<dbReference type="GO" id="GO:0005506">
    <property type="term" value="F:iron ion binding"/>
    <property type="evidence" value="ECO:0007669"/>
    <property type="project" value="InterPro"/>
</dbReference>
<dbReference type="InterPro" id="IPR050705">
    <property type="entry name" value="Cytochrome_P450_3A"/>
</dbReference>
<evidence type="ECO:0000256" key="1">
    <source>
        <dbReference type="ARBA" id="ARBA00001971"/>
    </source>
</evidence>
<dbReference type="GO" id="GO:0005789">
    <property type="term" value="C:endoplasmic reticulum membrane"/>
    <property type="evidence" value="ECO:0007669"/>
    <property type="project" value="UniProtKB-SubCell"/>
</dbReference>
<dbReference type="PRINTS" id="PR00385">
    <property type="entry name" value="P450"/>
</dbReference>
<keyword evidence="7" id="KW-0492">Microsome</keyword>
<dbReference type="Proteomes" id="UP000728032">
    <property type="component" value="Unassembled WGS sequence"/>
</dbReference>
<evidence type="ECO:0000313" key="15">
    <source>
        <dbReference type="Proteomes" id="UP000728032"/>
    </source>
</evidence>
<dbReference type="Pfam" id="PF00067">
    <property type="entry name" value="p450"/>
    <property type="match status" value="1"/>
</dbReference>
<evidence type="ECO:0000256" key="7">
    <source>
        <dbReference type="ARBA" id="ARBA00022848"/>
    </source>
</evidence>
<evidence type="ECO:0000256" key="8">
    <source>
        <dbReference type="ARBA" id="ARBA00023002"/>
    </source>
</evidence>
<keyword evidence="8 13" id="KW-0560">Oxidoreductase</keyword>
<evidence type="ECO:0000256" key="13">
    <source>
        <dbReference type="RuleBase" id="RU000461"/>
    </source>
</evidence>
<dbReference type="PANTHER" id="PTHR24302">
    <property type="entry name" value="CYTOCHROME P450 FAMILY 3"/>
    <property type="match status" value="1"/>
</dbReference>
<keyword evidence="5 12" id="KW-0349">Heme</keyword>
<dbReference type="EMBL" id="CAJPVJ010006052">
    <property type="protein sequence ID" value="CAG2170099.1"/>
    <property type="molecule type" value="Genomic_DNA"/>
</dbReference>
<dbReference type="Gene3D" id="1.10.630.10">
    <property type="entry name" value="Cytochrome P450"/>
    <property type="match status" value="1"/>
</dbReference>
<dbReference type="PRINTS" id="PR00463">
    <property type="entry name" value="EP450I"/>
</dbReference>
<dbReference type="FunFam" id="1.10.630.10:FF:000182">
    <property type="entry name" value="Cytochrome P450 3A4"/>
    <property type="match status" value="1"/>
</dbReference>
<evidence type="ECO:0000256" key="12">
    <source>
        <dbReference type="PIRSR" id="PIRSR602401-1"/>
    </source>
</evidence>
<keyword evidence="7" id="KW-0256">Endoplasmic reticulum</keyword>
<dbReference type="CDD" id="cd11055">
    <property type="entry name" value="CYP3A-like"/>
    <property type="match status" value="1"/>
</dbReference>
<dbReference type="SUPFAM" id="SSF48264">
    <property type="entry name" value="Cytochrome P450"/>
    <property type="match status" value="1"/>
</dbReference>
<feature type="binding site" description="axial binding residue" evidence="12">
    <location>
        <position position="441"/>
    </location>
    <ligand>
        <name>heme</name>
        <dbReference type="ChEBI" id="CHEBI:30413"/>
    </ligand>
    <ligandPart>
        <name>Fe</name>
        <dbReference type="ChEBI" id="CHEBI:18248"/>
    </ligandPart>
</feature>
<dbReference type="PANTHER" id="PTHR24302:SF15">
    <property type="entry name" value="FATTY-ACID PEROXYGENASE"/>
    <property type="match status" value="1"/>
</dbReference>
<name>A0A7R9M3J2_9ACAR</name>
<dbReference type="GO" id="GO:0008395">
    <property type="term" value="F:steroid hydroxylase activity"/>
    <property type="evidence" value="ECO:0007669"/>
    <property type="project" value="TreeGrafter"/>
</dbReference>
<evidence type="ECO:0000256" key="2">
    <source>
        <dbReference type="ARBA" id="ARBA00004174"/>
    </source>
</evidence>
<comment type="function">
    <text evidence="11">Cytochromes P450 are a group of heme-thiolate monooxygenases. They oxidize a variety of structurally unrelated compounds, including steroids, fatty acids, and xenobiotics.</text>
</comment>
<keyword evidence="6 12" id="KW-0479">Metal-binding</keyword>
<evidence type="ECO:0000256" key="5">
    <source>
        <dbReference type="ARBA" id="ARBA00022617"/>
    </source>
</evidence>
<dbReference type="InterPro" id="IPR036396">
    <property type="entry name" value="Cyt_P450_sf"/>
</dbReference>
<evidence type="ECO:0008006" key="16">
    <source>
        <dbReference type="Google" id="ProtNLM"/>
    </source>
</evidence>
<comment type="similarity">
    <text evidence="4 13">Belongs to the cytochrome P450 family.</text>
</comment>
<organism evidence="14">
    <name type="scientific">Oppiella nova</name>
    <dbReference type="NCBI Taxonomy" id="334625"/>
    <lineage>
        <taxon>Eukaryota</taxon>
        <taxon>Metazoa</taxon>
        <taxon>Ecdysozoa</taxon>
        <taxon>Arthropoda</taxon>
        <taxon>Chelicerata</taxon>
        <taxon>Arachnida</taxon>
        <taxon>Acari</taxon>
        <taxon>Acariformes</taxon>
        <taxon>Sarcoptiformes</taxon>
        <taxon>Oribatida</taxon>
        <taxon>Brachypylina</taxon>
        <taxon>Oppioidea</taxon>
        <taxon>Oppiidae</taxon>
        <taxon>Oppiella</taxon>
    </lineage>
</organism>
<dbReference type="GO" id="GO:0016705">
    <property type="term" value="F:oxidoreductase activity, acting on paired donors, with incorporation or reduction of molecular oxygen"/>
    <property type="evidence" value="ECO:0007669"/>
    <property type="project" value="InterPro"/>
</dbReference>
<gene>
    <name evidence="14" type="ORF">ONB1V03_LOCUS9570</name>
</gene>
<proteinExistence type="inferred from homology"/>
<comment type="subcellular location">
    <subcellularLocation>
        <location evidence="3">Endoplasmic reticulum membrane</location>
        <topology evidence="3">Peripheral membrane protein</topology>
    </subcellularLocation>
    <subcellularLocation>
        <location evidence="2">Microsome membrane</location>
        <topology evidence="2">Peripheral membrane protein</topology>
    </subcellularLocation>
</comment>
<keyword evidence="15" id="KW-1185">Reference proteome</keyword>
<protein>
    <recommendedName>
        <fullName evidence="16">Cytochrome P450</fullName>
    </recommendedName>
</protein>
<evidence type="ECO:0000256" key="4">
    <source>
        <dbReference type="ARBA" id="ARBA00010617"/>
    </source>
</evidence>
<dbReference type="AlphaFoldDB" id="A0A7R9M3J2"/>
<dbReference type="InterPro" id="IPR002401">
    <property type="entry name" value="Cyt_P450_E_grp-I"/>
</dbReference>
<evidence type="ECO:0000256" key="3">
    <source>
        <dbReference type="ARBA" id="ARBA00004406"/>
    </source>
</evidence>
<dbReference type="EMBL" id="OC920877">
    <property type="protein sequence ID" value="CAD7652912.1"/>
    <property type="molecule type" value="Genomic_DNA"/>
</dbReference>
<comment type="cofactor">
    <cofactor evidence="1 12">
        <name>heme</name>
        <dbReference type="ChEBI" id="CHEBI:30413"/>
    </cofactor>
</comment>
<accession>A0A7R9M3J2</accession>
<evidence type="ECO:0000256" key="6">
    <source>
        <dbReference type="ARBA" id="ARBA00022723"/>
    </source>
</evidence>
<keyword evidence="9 12" id="KW-0408">Iron</keyword>
<dbReference type="OrthoDB" id="3945418at2759"/>
<dbReference type="PROSITE" id="PS00086">
    <property type="entry name" value="CYTOCHROME_P450"/>
    <property type="match status" value="1"/>
</dbReference>
<keyword evidence="10 13" id="KW-0503">Monooxygenase</keyword>
<dbReference type="InterPro" id="IPR001128">
    <property type="entry name" value="Cyt_P450"/>
</dbReference>
<evidence type="ECO:0000256" key="11">
    <source>
        <dbReference type="ARBA" id="ARBA00043906"/>
    </source>
</evidence>